<keyword evidence="6" id="KW-1185">Reference proteome</keyword>
<keyword evidence="3" id="KW-0804">Transcription</keyword>
<comment type="caution">
    <text evidence="5">The sequence shown here is derived from an EMBL/GenBank/DDBJ whole genome shotgun (WGS) entry which is preliminary data.</text>
</comment>
<dbReference type="EMBL" id="LAJY01000649">
    <property type="protein sequence ID" value="KJV08311.1"/>
    <property type="molecule type" value="Genomic_DNA"/>
</dbReference>
<dbReference type="Gene3D" id="3.40.50.2300">
    <property type="match status" value="2"/>
</dbReference>
<gene>
    <name evidence="5" type="ORF">VZ95_18610</name>
</gene>
<organism evidence="5 6">
    <name type="scientific">Elstera litoralis</name>
    <dbReference type="NCBI Taxonomy" id="552518"/>
    <lineage>
        <taxon>Bacteria</taxon>
        <taxon>Pseudomonadati</taxon>
        <taxon>Pseudomonadota</taxon>
        <taxon>Alphaproteobacteria</taxon>
        <taxon>Rhodospirillales</taxon>
        <taxon>Rhodospirillaceae</taxon>
        <taxon>Elstera</taxon>
    </lineage>
</organism>
<dbReference type="InterPro" id="IPR028082">
    <property type="entry name" value="Peripla_BP_I"/>
</dbReference>
<evidence type="ECO:0000256" key="1">
    <source>
        <dbReference type="ARBA" id="ARBA00023015"/>
    </source>
</evidence>
<dbReference type="InterPro" id="IPR046335">
    <property type="entry name" value="LacI/GalR-like_sensor"/>
</dbReference>
<dbReference type="CDD" id="cd06267">
    <property type="entry name" value="PBP1_LacI_sugar_binding-like"/>
    <property type="match status" value="1"/>
</dbReference>
<keyword evidence="1" id="KW-0805">Transcription regulation</keyword>
<evidence type="ECO:0000256" key="2">
    <source>
        <dbReference type="ARBA" id="ARBA00023125"/>
    </source>
</evidence>
<dbReference type="AlphaFoldDB" id="A0A0F3INI7"/>
<dbReference type="Pfam" id="PF13377">
    <property type="entry name" value="Peripla_BP_3"/>
    <property type="match status" value="1"/>
</dbReference>
<feature type="domain" description="Transcriptional regulator LacI/GalR-like sensor" evidence="4">
    <location>
        <begin position="10"/>
        <end position="147"/>
    </location>
</feature>
<feature type="non-terminal residue" evidence="5">
    <location>
        <position position="1"/>
    </location>
</feature>
<sequence length="168" mass="18524">DNRSAGAAVAERFLAEGRKAPAVIFPQNAFSAARERVDGFLTHLKEHGPTTLPPIRQEGGHGLSHLQIGYDGGERMFSSGPMPDAILCVSDQIAYGVHRRALERGIDIPSDCVLTSIDGTPLNRWVAPWLRALEIPYADYGQQIVESFERIWSGTPDGDRILPFRFPE</sequence>
<protein>
    <submittedName>
        <fullName evidence="5">LacI family transcriptional regulator</fullName>
    </submittedName>
</protein>
<dbReference type="PANTHER" id="PTHR30146">
    <property type="entry name" value="LACI-RELATED TRANSCRIPTIONAL REPRESSOR"/>
    <property type="match status" value="1"/>
</dbReference>
<proteinExistence type="predicted"/>
<dbReference type="RefSeq" id="WP_045777194.1">
    <property type="nucleotide sequence ID" value="NZ_LAJY01000649.1"/>
</dbReference>
<keyword evidence="2" id="KW-0238">DNA-binding</keyword>
<dbReference type="PANTHER" id="PTHR30146:SF109">
    <property type="entry name" value="HTH-TYPE TRANSCRIPTIONAL REGULATOR GALS"/>
    <property type="match status" value="1"/>
</dbReference>
<dbReference type="Proteomes" id="UP000033774">
    <property type="component" value="Unassembled WGS sequence"/>
</dbReference>
<evidence type="ECO:0000259" key="4">
    <source>
        <dbReference type="Pfam" id="PF13377"/>
    </source>
</evidence>
<dbReference type="SUPFAM" id="SSF53822">
    <property type="entry name" value="Periplasmic binding protein-like I"/>
    <property type="match status" value="1"/>
</dbReference>
<accession>A0A0F3INI7</accession>
<name>A0A0F3INI7_9PROT</name>
<evidence type="ECO:0000313" key="5">
    <source>
        <dbReference type="EMBL" id="KJV08311.1"/>
    </source>
</evidence>
<evidence type="ECO:0000313" key="6">
    <source>
        <dbReference type="Proteomes" id="UP000033774"/>
    </source>
</evidence>
<dbReference type="PATRIC" id="fig|552518.3.peg.3916"/>
<dbReference type="GO" id="GO:0003700">
    <property type="term" value="F:DNA-binding transcription factor activity"/>
    <property type="evidence" value="ECO:0007669"/>
    <property type="project" value="TreeGrafter"/>
</dbReference>
<reference evidence="5 6" key="1">
    <citation type="submission" date="2015-03" db="EMBL/GenBank/DDBJ databases">
        <title>Draft genome sequence of Elstera litoralis.</title>
        <authorList>
            <person name="Rahalkar M.C."/>
            <person name="Dhakephalkar P.K."/>
            <person name="Pore S.D."/>
            <person name="Arora P."/>
            <person name="Kapse N.G."/>
            <person name="Pandit P.S."/>
        </authorList>
    </citation>
    <scope>NUCLEOTIDE SEQUENCE [LARGE SCALE GENOMIC DNA]</scope>
    <source>
        <strain evidence="5 6">Dia-1</strain>
    </source>
</reference>
<dbReference type="GO" id="GO:0000976">
    <property type="term" value="F:transcription cis-regulatory region binding"/>
    <property type="evidence" value="ECO:0007669"/>
    <property type="project" value="TreeGrafter"/>
</dbReference>
<evidence type="ECO:0000256" key="3">
    <source>
        <dbReference type="ARBA" id="ARBA00023163"/>
    </source>
</evidence>